<dbReference type="Pfam" id="PF13481">
    <property type="entry name" value="AAA_25"/>
    <property type="match status" value="1"/>
</dbReference>
<evidence type="ECO:0000313" key="2">
    <source>
        <dbReference type="Proteomes" id="UP000198741"/>
    </source>
</evidence>
<dbReference type="Proteomes" id="UP000198741">
    <property type="component" value="Chromosome I"/>
</dbReference>
<evidence type="ECO:0000313" key="1">
    <source>
        <dbReference type="EMBL" id="SDO19129.1"/>
    </source>
</evidence>
<proteinExistence type="predicted"/>
<organism evidence="1 2">
    <name type="scientific">Nakamurella panacisegetis</name>
    <dbReference type="NCBI Taxonomy" id="1090615"/>
    <lineage>
        <taxon>Bacteria</taxon>
        <taxon>Bacillati</taxon>
        <taxon>Actinomycetota</taxon>
        <taxon>Actinomycetes</taxon>
        <taxon>Nakamurellales</taxon>
        <taxon>Nakamurellaceae</taxon>
        <taxon>Nakamurella</taxon>
    </lineage>
</organism>
<dbReference type="STRING" id="1090615.SAMN04515671_0091"/>
<dbReference type="EMBL" id="LT629710">
    <property type="protein sequence ID" value="SDO19129.1"/>
    <property type="molecule type" value="Genomic_DNA"/>
</dbReference>
<reference evidence="1 2" key="1">
    <citation type="submission" date="2016-10" db="EMBL/GenBank/DDBJ databases">
        <authorList>
            <person name="de Groot N.N."/>
        </authorList>
    </citation>
    <scope>NUCLEOTIDE SEQUENCE [LARGE SCALE GENOMIC DNA]</scope>
    <source>
        <strain evidence="2">P4-7,KCTC 19426,CECT 7604</strain>
    </source>
</reference>
<protein>
    <submittedName>
        <fullName evidence="1">AAA domain-containing protein</fullName>
    </submittedName>
</protein>
<dbReference type="AlphaFoldDB" id="A0A1H0HIU8"/>
<accession>A0A1H0HIU8</accession>
<sequence>MTPPQVVPLSQRVRTRKQLADLPTPSPFIRSTLDLGTVALLAGYYGSLKSFIALDMFACAATGFAWNRREVEPGKVLYIAGEGAYGLHQRLNAWEEYRQTEIPSEGFQVLPEAVNLGDDNAVREVADLITAERFRYVAVDTLAKCMPAMDENSARDMGIAVTNLYRLRAATVSGTVLAVHHTGKDRSTIRGSSALEAGVDCVYKTEGDASLVQLTRTKRKDGPLDDVHRLAFQAVAGSESGVVVSQSGLGLRPGTETLLSHFQSHFGATGASGTQLFEVSGVPRATFYRSLNELVTGGVLVNTGTSKRPFYKEAS</sequence>
<dbReference type="Gene3D" id="3.40.50.300">
    <property type="entry name" value="P-loop containing nucleotide triphosphate hydrolases"/>
    <property type="match status" value="1"/>
</dbReference>
<dbReference type="InterPro" id="IPR027417">
    <property type="entry name" value="P-loop_NTPase"/>
</dbReference>
<name>A0A1H0HIU8_9ACTN</name>
<dbReference type="SUPFAM" id="SSF52540">
    <property type="entry name" value="P-loop containing nucleoside triphosphate hydrolases"/>
    <property type="match status" value="1"/>
</dbReference>
<gene>
    <name evidence="1" type="ORF">SAMN04515671_0091</name>
</gene>
<keyword evidence="2" id="KW-1185">Reference proteome</keyword>